<keyword evidence="3" id="KW-0859">Xylose metabolism</keyword>
<dbReference type="Proteomes" id="UP000019482">
    <property type="component" value="Unassembled WGS sequence"/>
</dbReference>
<comment type="caution">
    <text evidence="4">The sequence shown here is derived from an EMBL/GenBank/DDBJ whole genome shotgun (WGS) entry which is preliminary data.</text>
</comment>
<dbReference type="EMBL" id="CBXI010000007">
    <property type="protein sequence ID" value="CDL90430.1"/>
    <property type="molecule type" value="Genomic_DNA"/>
</dbReference>
<evidence type="ECO:0000256" key="1">
    <source>
        <dbReference type="ARBA" id="ARBA00002486"/>
    </source>
</evidence>
<dbReference type="Pfam" id="PF00480">
    <property type="entry name" value="ROK"/>
    <property type="match status" value="1"/>
</dbReference>
<dbReference type="Gene3D" id="1.10.10.10">
    <property type="entry name" value="Winged helix-like DNA-binding domain superfamily/Winged helix DNA-binding domain"/>
    <property type="match status" value="1"/>
</dbReference>
<dbReference type="PANTHER" id="PTHR18964">
    <property type="entry name" value="ROK (REPRESSOR, ORF, KINASE) FAMILY"/>
    <property type="match status" value="1"/>
</dbReference>
<name>W6N3G7_CLOTY</name>
<reference evidence="4 5" key="1">
    <citation type="journal article" date="2015" name="Genome Announc.">
        <title>Draft Genome Sequence of Clostridium tyrobutyricum Strain DIVETGP, Isolated from Cow's Milk for Grana Padano Production.</title>
        <authorList>
            <person name="Soggiu A."/>
            <person name="Piras C."/>
            <person name="Gaiarsa S."/>
            <person name="Sassera D."/>
            <person name="Roncada P."/>
            <person name="Bendixen E."/>
            <person name="Brasca M."/>
            <person name="Bonizzi L."/>
        </authorList>
    </citation>
    <scope>NUCLEOTIDE SEQUENCE [LARGE SCALE GENOMIC DNA]</scope>
    <source>
        <strain evidence="4 5">DIVETGP</strain>
    </source>
</reference>
<dbReference type="PANTHER" id="PTHR18964:SF149">
    <property type="entry name" value="BIFUNCTIONAL UDP-N-ACETYLGLUCOSAMINE 2-EPIMERASE_N-ACETYLMANNOSAMINE KINASE"/>
    <property type="match status" value="1"/>
</dbReference>
<dbReference type="InterPro" id="IPR036390">
    <property type="entry name" value="WH_DNA-bd_sf"/>
</dbReference>
<comment type="function">
    <text evidence="1">Transcriptional repressor of xylose-utilizing enzymes.</text>
</comment>
<evidence type="ECO:0000313" key="5">
    <source>
        <dbReference type="Proteomes" id="UP000019482"/>
    </source>
</evidence>
<dbReference type="SUPFAM" id="SSF53067">
    <property type="entry name" value="Actin-like ATPase domain"/>
    <property type="match status" value="1"/>
</dbReference>
<dbReference type="SUPFAM" id="SSF46785">
    <property type="entry name" value="Winged helix' DNA-binding domain"/>
    <property type="match status" value="1"/>
</dbReference>
<evidence type="ECO:0000256" key="2">
    <source>
        <dbReference type="ARBA" id="ARBA00006479"/>
    </source>
</evidence>
<dbReference type="InterPro" id="IPR000600">
    <property type="entry name" value="ROK"/>
</dbReference>
<evidence type="ECO:0000313" key="4">
    <source>
        <dbReference type="EMBL" id="CDL90430.1"/>
    </source>
</evidence>
<dbReference type="OrthoDB" id="9796533at2"/>
<dbReference type="RefSeq" id="WP_017895277.1">
    <property type="nucleotide sequence ID" value="NZ_CBXI010000007.1"/>
</dbReference>
<accession>W6N3G7</accession>
<protein>
    <submittedName>
        <fullName evidence="4">Uncharacterized protein</fullName>
    </submittedName>
</protein>
<keyword evidence="5" id="KW-1185">Reference proteome</keyword>
<dbReference type="GeneID" id="29419031"/>
<sequence>MMDSYKLFKSLNNDRKKIFNLIQKNGAMTKNEILNRTGMKLTTLNRIMNPIEKDGIIVQKCIGESTGGRRPILYDVNVCGFYIIGIDISKMYVQVSIVNLRMEIFYKKISSIDISNSVDYLIDRIQNIINNAYVELRLDMLKLIGIGVAIETGLWSNVSVKKMLEKRLNCNIIIENGANSAAIAEHLYGSGRQFNNLAYFDCGPRIREGTILHGQIVRSVNDSEYVFENMLSLKKESMNLKRIFIDIQKNETLSKSIILNFANVFAKSIKLYADLLDLKCVILNGPLANLDLFYKICVDYINREIVLKRGGYFKENAISIGTAALVIESCIKN</sequence>
<dbReference type="Pfam" id="PF13412">
    <property type="entry name" value="HTH_24"/>
    <property type="match status" value="1"/>
</dbReference>
<dbReference type="InterPro" id="IPR036388">
    <property type="entry name" value="WH-like_DNA-bd_sf"/>
</dbReference>
<keyword evidence="3" id="KW-0119">Carbohydrate metabolism</keyword>
<organism evidence="4 5">
    <name type="scientific">Clostridium tyrobutyricum DIVETGP</name>
    <dbReference type="NCBI Taxonomy" id="1408889"/>
    <lineage>
        <taxon>Bacteria</taxon>
        <taxon>Bacillati</taxon>
        <taxon>Bacillota</taxon>
        <taxon>Clostridia</taxon>
        <taxon>Eubacteriales</taxon>
        <taxon>Clostridiaceae</taxon>
        <taxon>Clostridium</taxon>
    </lineage>
</organism>
<proteinExistence type="inferred from homology"/>
<dbReference type="GO" id="GO:0042732">
    <property type="term" value="P:D-xylose metabolic process"/>
    <property type="evidence" value="ECO:0007669"/>
    <property type="project" value="UniProtKB-KW"/>
</dbReference>
<dbReference type="InterPro" id="IPR043129">
    <property type="entry name" value="ATPase_NBD"/>
</dbReference>
<comment type="similarity">
    <text evidence="2">Belongs to the ROK (NagC/XylR) family.</text>
</comment>
<dbReference type="Gene3D" id="3.30.420.40">
    <property type="match status" value="2"/>
</dbReference>
<dbReference type="AlphaFoldDB" id="W6N3G7"/>
<evidence type="ECO:0000256" key="3">
    <source>
        <dbReference type="ARBA" id="ARBA00022629"/>
    </source>
</evidence>
<gene>
    <name evidence="4" type="ORF">CTDIVETGP_0500</name>
</gene>